<sequence length="488" mass="52804">MQPTNDIMNPIQLQQQTRRHFFHDCGVGVGKIALASLLAEGLVPSSAAAGESASPFAPRATHFPATAKRVIFLFMAGAPSQLDLFDYKPKLAELEGKPIPPSVIQGQRYAFIQPDAAVLGPRFSFSKHGKCGAEIADVMPHLAQVVDELAIVRSVHTDLFNHSPAQLFVNTGSGVPGRPGMGAWLSYGLGSEANDLPSFVVLKSGGSLSGGAAMWSSGFLPSVHQGVPFRSQGDPILHVANPAGYDARAQRESLDLIRSLNANQYSAIGDPEIETRINAYEMAYRMQSRAPELMEFSQEGQETLDLYGAQPGEPSAVFANNCLLARRLAERGVRFVQIYHAGWDHHSNVEGGVRSQCAKTDQACAALIVDLKRRGMLDDTLVVWGGEFGRTPMVEASAALGRSMGRDHHPQAFTMWFAGGGIKPGIAYGRTDELGFHAQENPVHVHDVQATILRCLGLDHSRLTFRSQGLNFRLTGVEEHEPVHALLS</sequence>
<accession>A0A517ZQZ9</accession>
<evidence type="ECO:0000313" key="2">
    <source>
        <dbReference type="Proteomes" id="UP000319383"/>
    </source>
</evidence>
<dbReference type="Proteomes" id="UP000319383">
    <property type="component" value="Chromosome"/>
</dbReference>
<dbReference type="InterPro" id="IPR010869">
    <property type="entry name" value="DUF1501"/>
</dbReference>
<organism evidence="1 2">
    <name type="scientific">Symmachiella dynata</name>
    <dbReference type="NCBI Taxonomy" id="2527995"/>
    <lineage>
        <taxon>Bacteria</taxon>
        <taxon>Pseudomonadati</taxon>
        <taxon>Planctomycetota</taxon>
        <taxon>Planctomycetia</taxon>
        <taxon>Planctomycetales</taxon>
        <taxon>Planctomycetaceae</taxon>
        <taxon>Symmachiella</taxon>
    </lineage>
</organism>
<dbReference type="AlphaFoldDB" id="A0A517ZQZ9"/>
<proteinExistence type="predicted"/>
<dbReference type="Gene3D" id="3.40.720.10">
    <property type="entry name" value="Alkaline Phosphatase, subunit A"/>
    <property type="match status" value="1"/>
</dbReference>
<dbReference type="Pfam" id="PF07394">
    <property type="entry name" value="DUF1501"/>
    <property type="match status" value="1"/>
</dbReference>
<dbReference type="PANTHER" id="PTHR43737">
    <property type="entry name" value="BLL7424 PROTEIN"/>
    <property type="match status" value="1"/>
</dbReference>
<name>A0A517ZQZ9_9PLAN</name>
<protein>
    <recommendedName>
        <fullName evidence="3">Sulfatase</fullName>
    </recommendedName>
</protein>
<dbReference type="SUPFAM" id="SSF53649">
    <property type="entry name" value="Alkaline phosphatase-like"/>
    <property type="match status" value="1"/>
</dbReference>
<dbReference type="PANTHER" id="PTHR43737:SF1">
    <property type="entry name" value="DUF1501 DOMAIN-CONTAINING PROTEIN"/>
    <property type="match status" value="1"/>
</dbReference>
<dbReference type="EMBL" id="CP036276">
    <property type="protein sequence ID" value="QDU44863.1"/>
    <property type="molecule type" value="Genomic_DNA"/>
</dbReference>
<dbReference type="InterPro" id="IPR006311">
    <property type="entry name" value="TAT_signal"/>
</dbReference>
<gene>
    <name evidence="1" type="ORF">Mal52_33490</name>
</gene>
<dbReference type="KEGG" id="sdyn:Mal52_33490"/>
<evidence type="ECO:0008006" key="3">
    <source>
        <dbReference type="Google" id="ProtNLM"/>
    </source>
</evidence>
<dbReference type="PROSITE" id="PS51318">
    <property type="entry name" value="TAT"/>
    <property type="match status" value="1"/>
</dbReference>
<reference evidence="1 2" key="1">
    <citation type="submission" date="2019-02" db="EMBL/GenBank/DDBJ databases">
        <title>Deep-cultivation of Planctomycetes and their phenomic and genomic characterization uncovers novel biology.</title>
        <authorList>
            <person name="Wiegand S."/>
            <person name="Jogler M."/>
            <person name="Boedeker C."/>
            <person name="Pinto D."/>
            <person name="Vollmers J."/>
            <person name="Rivas-Marin E."/>
            <person name="Kohn T."/>
            <person name="Peeters S.H."/>
            <person name="Heuer A."/>
            <person name="Rast P."/>
            <person name="Oberbeckmann S."/>
            <person name="Bunk B."/>
            <person name="Jeske O."/>
            <person name="Meyerdierks A."/>
            <person name="Storesund J.E."/>
            <person name="Kallscheuer N."/>
            <person name="Luecker S."/>
            <person name="Lage O.M."/>
            <person name="Pohl T."/>
            <person name="Merkel B.J."/>
            <person name="Hornburger P."/>
            <person name="Mueller R.-W."/>
            <person name="Bruemmer F."/>
            <person name="Labrenz M."/>
            <person name="Spormann A.M."/>
            <person name="Op den Camp H."/>
            <person name="Overmann J."/>
            <person name="Amann R."/>
            <person name="Jetten M.S.M."/>
            <person name="Mascher T."/>
            <person name="Medema M.H."/>
            <person name="Devos D.P."/>
            <person name="Kaster A.-K."/>
            <person name="Ovreas L."/>
            <person name="Rohde M."/>
            <person name="Galperin M.Y."/>
            <person name="Jogler C."/>
        </authorList>
    </citation>
    <scope>NUCLEOTIDE SEQUENCE [LARGE SCALE GENOMIC DNA]</scope>
    <source>
        <strain evidence="1 2">Mal52</strain>
    </source>
</reference>
<evidence type="ECO:0000313" key="1">
    <source>
        <dbReference type="EMBL" id="QDU44863.1"/>
    </source>
</evidence>
<keyword evidence="2" id="KW-1185">Reference proteome</keyword>
<dbReference type="InterPro" id="IPR017850">
    <property type="entry name" value="Alkaline_phosphatase_core_sf"/>
</dbReference>